<dbReference type="InterPro" id="IPR036318">
    <property type="entry name" value="FAD-bd_PCMH-like_sf"/>
</dbReference>
<comment type="subcellular location">
    <subcellularLocation>
        <location evidence="2">Secreted</location>
        <location evidence="2">Cell wall</location>
    </subcellularLocation>
</comment>
<keyword evidence="11" id="KW-1015">Disulfide bond</keyword>
<evidence type="ECO:0000256" key="13">
    <source>
        <dbReference type="SAM" id="SignalP"/>
    </source>
</evidence>
<keyword evidence="7 13" id="KW-0732">Signal</keyword>
<dbReference type="EMBL" id="JAAMPC010000013">
    <property type="protein sequence ID" value="KAG2270008.1"/>
    <property type="molecule type" value="Genomic_DNA"/>
</dbReference>
<dbReference type="PROSITE" id="PS51387">
    <property type="entry name" value="FAD_PCMH"/>
    <property type="match status" value="2"/>
</dbReference>
<feature type="domain" description="FAD-binding PCMH-type" evidence="14">
    <location>
        <begin position="74"/>
        <end position="250"/>
    </location>
</feature>
<keyword evidence="8" id="KW-0547">Nucleotide-binding</keyword>
<evidence type="ECO:0000256" key="9">
    <source>
        <dbReference type="ARBA" id="ARBA00022827"/>
    </source>
</evidence>
<evidence type="ECO:0000256" key="3">
    <source>
        <dbReference type="ARBA" id="ARBA00005466"/>
    </source>
</evidence>
<dbReference type="PANTHER" id="PTHR32448">
    <property type="entry name" value="OS08G0158400 PROTEIN"/>
    <property type="match status" value="1"/>
</dbReference>
<dbReference type="InterPro" id="IPR016167">
    <property type="entry name" value="FAD-bd_PCMH_sub1"/>
</dbReference>
<gene>
    <name evidence="15" type="ORF">Bca52824_064563</name>
</gene>
<keyword evidence="10" id="KW-0560">Oxidoreductase</keyword>
<dbReference type="Proteomes" id="UP000886595">
    <property type="component" value="Unassembled WGS sequence"/>
</dbReference>
<feature type="chain" id="PRO_5036491000" description="FAD-binding PCMH-type domain-containing protein" evidence="13">
    <location>
        <begin position="27"/>
        <end position="1366"/>
    </location>
</feature>
<feature type="domain" description="FAD-binding PCMH-type" evidence="14">
    <location>
        <begin position="550"/>
        <end position="725"/>
    </location>
</feature>
<organism evidence="15 16">
    <name type="scientific">Brassica carinata</name>
    <name type="common">Ethiopian mustard</name>
    <name type="synonym">Abyssinian cabbage</name>
    <dbReference type="NCBI Taxonomy" id="52824"/>
    <lineage>
        <taxon>Eukaryota</taxon>
        <taxon>Viridiplantae</taxon>
        <taxon>Streptophyta</taxon>
        <taxon>Embryophyta</taxon>
        <taxon>Tracheophyta</taxon>
        <taxon>Spermatophyta</taxon>
        <taxon>Magnoliopsida</taxon>
        <taxon>eudicotyledons</taxon>
        <taxon>Gunneridae</taxon>
        <taxon>Pentapetalae</taxon>
        <taxon>rosids</taxon>
        <taxon>malvids</taxon>
        <taxon>Brassicales</taxon>
        <taxon>Brassicaceae</taxon>
        <taxon>Brassiceae</taxon>
        <taxon>Brassica</taxon>
    </lineage>
</organism>
<dbReference type="GO" id="GO:0071949">
    <property type="term" value="F:FAD binding"/>
    <property type="evidence" value="ECO:0007669"/>
    <property type="project" value="InterPro"/>
</dbReference>
<dbReference type="Pfam" id="PF01565">
    <property type="entry name" value="FAD_binding_4"/>
    <property type="match status" value="3"/>
</dbReference>
<dbReference type="InterPro" id="IPR006094">
    <property type="entry name" value="Oxid_FAD_bind_N"/>
</dbReference>
<dbReference type="SUPFAM" id="SSF56176">
    <property type="entry name" value="FAD-binding/transporter-associated domain-like"/>
    <property type="match status" value="3"/>
</dbReference>
<evidence type="ECO:0000313" key="16">
    <source>
        <dbReference type="Proteomes" id="UP000886595"/>
    </source>
</evidence>
<evidence type="ECO:0000256" key="4">
    <source>
        <dbReference type="ARBA" id="ARBA00022512"/>
    </source>
</evidence>
<evidence type="ECO:0000256" key="1">
    <source>
        <dbReference type="ARBA" id="ARBA00001974"/>
    </source>
</evidence>
<comment type="similarity">
    <text evidence="3">Belongs to the oxygen-dependent FAD-linked oxidoreductase family.</text>
</comment>
<accession>A0A8X7QHS8</accession>
<proteinExistence type="inferred from homology"/>
<evidence type="ECO:0000256" key="2">
    <source>
        <dbReference type="ARBA" id="ARBA00004191"/>
    </source>
</evidence>
<comment type="cofactor">
    <cofactor evidence="1">
        <name>FAD</name>
        <dbReference type="ChEBI" id="CHEBI:57692"/>
    </cofactor>
</comment>
<dbReference type="InterPro" id="IPR016169">
    <property type="entry name" value="FAD-bd_PCMH_sub2"/>
</dbReference>
<keyword evidence="9" id="KW-0274">FAD</keyword>
<evidence type="ECO:0000256" key="10">
    <source>
        <dbReference type="ARBA" id="ARBA00023002"/>
    </source>
</evidence>
<evidence type="ECO:0000313" key="15">
    <source>
        <dbReference type="EMBL" id="KAG2270008.1"/>
    </source>
</evidence>
<keyword evidence="4" id="KW-0134">Cell wall</keyword>
<evidence type="ECO:0000256" key="12">
    <source>
        <dbReference type="ARBA" id="ARBA00023180"/>
    </source>
</evidence>
<dbReference type="FunFam" id="3.30.43.10:FF:000004">
    <property type="entry name" value="Berberine bridge enzyme-like 15"/>
    <property type="match status" value="3"/>
</dbReference>
<protein>
    <recommendedName>
        <fullName evidence="14">FAD-binding PCMH-type domain-containing protein</fullName>
    </recommendedName>
</protein>
<comment type="caution">
    <text evidence="15">The sequence shown here is derived from an EMBL/GenBank/DDBJ whole genome shotgun (WGS) entry which is preliminary data.</text>
</comment>
<dbReference type="Gene3D" id="3.40.462.20">
    <property type="match status" value="3"/>
</dbReference>
<evidence type="ECO:0000256" key="7">
    <source>
        <dbReference type="ARBA" id="ARBA00022729"/>
    </source>
</evidence>
<reference evidence="15 16" key="1">
    <citation type="submission" date="2020-02" db="EMBL/GenBank/DDBJ databases">
        <authorList>
            <person name="Ma Q."/>
            <person name="Huang Y."/>
            <person name="Song X."/>
            <person name="Pei D."/>
        </authorList>
    </citation>
    <scope>NUCLEOTIDE SEQUENCE [LARGE SCALE GENOMIC DNA]</scope>
    <source>
        <strain evidence="15">Sxm20200214</strain>
        <tissue evidence="15">Leaf</tissue>
    </source>
</reference>
<evidence type="ECO:0000259" key="14">
    <source>
        <dbReference type="PROSITE" id="PS51387"/>
    </source>
</evidence>
<evidence type="ECO:0000256" key="5">
    <source>
        <dbReference type="ARBA" id="ARBA00022525"/>
    </source>
</evidence>
<dbReference type="Gene3D" id="3.30.43.10">
    <property type="entry name" value="Uridine Diphospho-n-acetylenolpyruvylglucosamine Reductase, domain 2"/>
    <property type="match status" value="3"/>
</dbReference>
<dbReference type="InterPro" id="IPR016166">
    <property type="entry name" value="FAD-bd_PCMH"/>
</dbReference>
<sequence>MKRSRTTLLALIFFIVTIWESNSSLANSETFTQCLTSKSDPKHPISSAVIFSGNSSYSSVLEAYIRNLRFNTSTTPKPFLIIAATHESHVQAAVTCGRRHHLQMKIRSGGHDYDGLSYVTYSGKPFFVLDMFNLRSVNVDLASKTAWVRSGAILGEVYYYIWEKSKTLAYPAGICPTVGVGGHISGGGYGNIMRKYGLTVDNTIDARMVDVNGNILDRKMMGEDLYWAINGGGGGSFGVVLAYKINLVEVPENVTVFRVSRTLEQNATEIVHQWQQVASVLPDELFIRVVIDVVNGTVSSQKTVRASFVGMFLGDATTLLSILNRRLPELGLVRSDCTETSWIQSVLFWTNIRVGTPETVLLQRNQTVNYLKRKSDYVREPISRTGLESIWKKMIELEIPTMAFNPYGGMMGRVPSTATPFPYRAGNLWKIQYGANWREDRLTNRYMELTRELYRFMTPFVSKNPRQSYFNYRDVDLGINSHDGVVRSYVEVSVATSQSVIDSATFLRCIVRQGLNPPDQTSEVTYIPTNSSFTTVLRRRIPNLRFDKPTSPKPLAVVTVKNWSQIGTALACSRELSVQVRIRSGGHDFEGLSYTSTVPFFVIDMFNFRSIDVNLTEGTAWVDSGATIGELYYRIAEKTNVFGFPAGLTPTLGVGGHFSGGGYGTMMRKYGLSVDNVVGSGIIDSNGNIYTDRVSMGEDLFWAIRGGGAASFGIVLGYRIRLVPVPERVTVFTVGKTVGEGAFDLIMKWQSFAPSTDRNMFVKLSLTIVNGTKPGEKTVLASFIGMYLGGSSKTLNVMNRDFPELKLKRIDCTEMRWIDSVLFWAGYPIGTPTSVLLDTTVANKLFMKRKSDYVKQPISRTGLDLILKKLVQVEKVEMNWNPYGGRMGEITSSRTPFPHRAGNLFNIEYLIDWSEAGDAVEKDYLSRAREMHGFMTPYVSSNPREAYLNYRDLDIGSGADPANVYEDFVRCFKNKTNISDEDLTDVVLPRTSVFFTPVLRAYIRNARFNTSSTPKPSVIVLPRVDSHVQAAVICTKTLNLQLKIRSGGHDYDGLSYVSAVTFIVLDLSNFRNITVDMKDDGGSAWVQTGATLGELFYRIWEKSEVKLVEVPKTVTVFRIDKTTDQNALDMVYKWQFVAPRTDPGLFIRVLLASPTKNKTQTVNAKVRALYLGNASDVVSMMAKEFPELGLKIDDCKEMTWIQSLLWWMNYKDVEKVKPGVLLERDPGSAKFVKRKSDYVEKEITKPELNRLIQQLETLDRTGLVLNPYGGNLNATATNETAFPHRHKLYKIQHSSTWSDPRPEADRLYVVPVCTVQSKEKSNPDEDKLCNGNFQLRVSIKKWNVASGETVLVDSIPKWLVESRIRR</sequence>
<dbReference type="Gene3D" id="3.30.465.10">
    <property type="match status" value="2"/>
</dbReference>
<keyword evidence="16" id="KW-1185">Reference proteome</keyword>
<name>A0A8X7QHS8_BRACI</name>
<dbReference type="GO" id="GO:0016491">
    <property type="term" value="F:oxidoreductase activity"/>
    <property type="evidence" value="ECO:0007669"/>
    <property type="project" value="UniProtKB-KW"/>
</dbReference>
<evidence type="ECO:0000256" key="11">
    <source>
        <dbReference type="ARBA" id="ARBA00023157"/>
    </source>
</evidence>
<dbReference type="OrthoDB" id="415825at2759"/>
<keyword evidence="5" id="KW-0964">Secreted</keyword>
<keyword evidence="12" id="KW-0325">Glycoprotein</keyword>
<evidence type="ECO:0000256" key="6">
    <source>
        <dbReference type="ARBA" id="ARBA00022630"/>
    </source>
</evidence>
<evidence type="ECO:0000256" key="8">
    <source>
        <dbReference type="ARBA" id="ARBA00022741"/>
    </source>
</evidence>
<feature type="signal peptide" evidence="13">
    <location>
        <begin position="1"/>
        <end position="26"/>
    </location>
</feature>
<keyword evidence="6" id="KW-0285">Flavoprotein</keyword>